<dbReference type="PANTHER" id="PTHR30146">
    <property type="entry name" value="LACI-RELATED TRANSCRIPTIONAL REPRESSOR"/>
    <property type="match status" value="1"/>
</dbReference>
<keyword evidence="6" id="KW-1185">Reference proteome</keyword>
<dbReference type="SUPFAM" id="SSF47413">
    <property type="entry name" value="lambda repressor-like DNA-binding domains"/>
    <property type="match status" value="1"/>
</dbReference>
<evidence type="ECO:0000313" key="5">
    <source>
        <dbReference type="EMBL" id="TCL06782.1"/>
    </source>
</evidence>
<dbReference type="SMART" id="SM00354">
    <property type="entry name" value="HTH_LACI"/>
    <property type="match status" value="1"/>
</dbReference>
<proteinExistence type="predicted"/>
<dbReference type="SUPFAM" id="SSF53822">
    <property type="entry name" value="Periplasmic binding protein-like I"/>
    <property type="match status" value="1"/>
</dbReference>
<dbReference type="Proteomes" id="UP000294555">
    <property type="component" value="Unassembled WGS sequence"/>
</dbReference>
<dbReference type="EMBL" id="SJOI01000001">
    <property type="protein sequence ID" value="TCL06782.1"/>
    <property type="molecule type" value="Genomic_DNA"/>
</dbReference>
<keyword evidence="2" id="KW-0238">DNA-binding</keyword>
<evidence type="ECO:0000256" key="1">
    <source>
        <dbReference type="ARBA" id="ARBA00023015"/>
    </source>
</evidence>
<organism evidence="5 6">
    <name type="scientific">Sodalis ligni</name>
    <dbReference type="NCBI Taxonomy" id="2697027"/>
    <lineage>
        <taxon>Bacteria</taxon>
        <taxon>Pseudomonadati</taxon>
        <taxon>Pseudomonadota</taxon>
        <taxon>Gammaproteobacteria</taxon>
        <taxon>Enterobacterales</taxon>
        <taxon>Bruguierivoracaceae</taxon>
        <taxon>Sodalis</taxon>
    </lineage>
</organism>
<dbReference type="Pfam" id="PF00356">
    <property type="entry name" value="LacI"/>
    <property type="match status" value="1"/>
</dbReference>
<feature type="domain" description="HTH lacI-type" evidence="4">
    <location>
        <begin position="13"/>
        <end position="67"/>
    </location>
</feature>
<dbReference type="InterPro" id="IPR010982">
    <property type="entry name" value="Lambda_DNA-bd_dom_sf"/>
</dbReference>
<dbReference type="InterPro" id="IPR028082">
    <property type="entry name" value="Peripla_BP_I"/>
</dbReference>
<dbReference type="Gene3D" id="3.40.50.2300">
    <property type="match status" value="2"/>
</dbReference>
<evidence type="ECO:0000259" key="4">
    <source>
        <dbReference type="PROSITE" id="PS50932"/>
    </source>
</evidence>
<dbReference type="CDD" id="cd01392">
    <property type="entry name" value="HTH_LacI"/>
    <property type="match status" value="1"/>
</dbReference>
<dbReference type="RefSeq" id="WP_132926454.1">
    <property type="nucleotide sequence ID" value="NZ_SJOI01000001.1"/>
</dbReference>
<keyword evidence="3" id="KW-0804">Transcription</keyword>
<protein>
    <submittedName>
        <fullName evidence="5">LacI family transcriptional regulator</fullName>
    </submittedName>
</protein>
<evidence type="ECO:0000256" key="2">
    <source>
        <dbReference type="ARBA" id="ARBA00023125"/>
    </source>
</evidence>
<dbReference type="OrthoDB" id="9798934at2"/>
<accession>A0A4R1NGU0</accession>
<dbReference type="AlphaFoldDB" id="A0A4R1NGU0"/>
<dbReference type="Gene3D" id="1.10.260.40">
    <property type="entry name" value="lambda repressor-like DNA-binding domains"/>
    <property type="match status" value="1"/>
</dbReference>
<gene>
    <name evidence="5" type="ORF">EZJ58_5074</name>
</gene>
<comment type="caution">
    <text evidence="5">The sequence shown here is derived from an EMBL/GenBank/DDBJ whole genome shotgun (WGS) entry which is preliminary data.</text>
</comment>
<sequence>MRQPRDSTAIKRPTMTDIACECGLSRATVARALSGKGYVNPERKALIHQAAARMGYRASTIARALRTQRTSSIGVLIADITNPIFPEIVKGIDEVVSAGDYTIFLCNTDEDARKQLAIIRSLLDRQVDGIILVSQTVSDESQALLKNGPPYVLVNRRPARHGGDYVGPDNAMAVRQLLEHLYGLGHRRIAYITGPAQSSTARERRDSFTAEMARLGCSIPPGYLVEGNYQAESGRRAAEALLACTPRPTAILAANDFVALEVISFLHEHGLQVPEDMSVTGFDDAFKMRFSGRYPLPAQGLTTVDQPKRELGRSAGNALLARMARPDAPVRTIILPTTLNIRDTTAPAG</sequence>
<reference evidence="5 6" key="1">
    <citation type="submission" date="2019-02" db="EMBL/GenBank/DDBJ databases">
        <title>Investigation of anaerobic lignin degradation for improved lignocellulosic biofuels.</title>
        <authorList>
            <person name="Deangelis K."/>
        </authorList>
    </citation>
    <scope>NUCLEOTIDE SEQUENCE [LARGE SCALE GENOMIC DNA]</scope>
    <source>
        <strain evidence="5 6">159R</strain>
    </source>
</reference>
<name>A0A4R1NGU0_9GAMM</name>
<dbReference type="PROSITE" id="PS50932">
    <property type="entry name" value="HTH_LACI_2"/>
    <property type="match status" value="1"/>
</dbReference>
<keyword evidence="1" id="KW-0805">Transcription regulation</keyword>
<dbReference type="GO" id="GO:0003700">
    <property type="term" value="F:DNA-binding transcription factor activity"/>
    <property type="evidence" value="ECO:0007669"/>
    <property type="project" value="TreeGrafter"/>
</dbReference>
<dbReference type="CDD" id="cd06267">
    <property type="entry name" value="PBP1_LacI_sugar_binding-like"/>
    <property type="match status" value="1"/>
</dbReference>
<dbReference type="InterPro" id="IPR000843">
    <property type="entry name" value="HTH_LacI"/>
</dbReference>
<dbReference type="PANTHER" id="PTHR30146:SF138">
    <property type="entry name" value="TRANSCRIPTIONAL REGULATORY PROTEIN"/>
    <property type="match status" value="1"/>
</dbReference>
<dbReference type="GO" id="GO:0000976">
    <property type="term" value="F:transcription cis-regulatory region binding"/>
    <property type="evidence" value="ECO:0007669"/>
    <property type="project" value="TreeGrafter"/>
</dbReference>
<dbReference type="InterPro" id="IPR046335">
    <property type="entry name" value="LacI/GalR-like_sensor"/>
</dbReference>
<evidence type="ECO:0000313" key="6">
    <source>
        <dbReference type="Proteomes" id="UP000294555"/>
    </source>
</evidence>
<dbReference type="Pfam" id="PF13377">
    <property type="entry name" value="Peripla_BP_3"/>
    <property type="match status" value="1"/>
</dbReference>
<evidence type="ECO:0000256" key="3">
    <source>
        <dbReference type="ARBA" id="ARBA00023163"/>
    </source>
</evidence>